<accession>A0A2X0KIU1</accession>
<protein>
    <submittedName>
        <fullName evidence="1">Uncharacterized protein</fullName>
    </submittedName>
</protein>
<dbReference type="InterPro" id="IPR043746">
    <property type="entry name" value="DUF5691"/>
</dbReference>
<gene>
    <name evidence="1" type="ORF">DN069_04140</name>
</gene>
<dbReference type="EMBL" id="QKYN01000017">
    <property type="protein sequence ID" value="RAG86929.1"/>
    <property type="molecule type" value="Genomic_DNA"/>
</dbReference>
<dbReference type="Proteomes" id="UP000248889">
    <property type="component" value="Unassembled WGS sequence"/>
</dbReference>
<organism evidence="1 2">
    <name type="scientific">Streptacidiphilus pinicola</name>
    <dbReference type="NCBI Taxonomy" id="2219663"/>
    <lineage>
        <taxon>Bacteria</taxon>
        <taxon>Bacillati</taxon>
        <taxon>Actinomycetota</taxon>
        <taxon>Actinomycetes</taxon>
        <taxon>Kitasatosporales</taxon>
        <taxon>Streptomycetaceae</taxon>
        <taxon>Streptacidiphilus</taxon>
    </lineage>
</organism>
<evidence type="ECO:0000313" key="1">
    <source>
        <dbReference type="EMBL" id="RAG86929.1"/>
    </source>
</evidence>
<dbReference type="RefSeq" id="WP_111499434.1">
    <property type="nucleotide sequence ID" value="NZ_QKYN01000017.1"/>
</dbReference>
<comment type="caution">
    <text evidence="1">The sequence shown here is derived from an EMBL/GenBank/DDBJ whole genome shotgun (WGS) entry which is preliminary data.</text>
</comment>
<sequence length="515" mass="54206">MTTTADTRPAGSWTDLVEDALLGTNRRPSPGLLDHAALATVARRAGLRPAPAPELPAPAPFDERAALPAPAVRRLAALLAENSSELLPQWLATARGRGFAAPPELLPALLDAARQRSDLRGDAVAFAGPRGHWLAALNPDWRYALRVPLEESPTEPHPAGADSAAGPTGGADAVWQEGLFAERVTHLTRLRRRDPAAGLALLHSTWSSERAEDRLLFLDALQEGLNLDDEPFLEAALRDRAKNVRATAAELLSTLPGSALAARMADRARQAVRVTEDGGLLVEPPDSCDAAMQRDGIAATSPTGRGDRAFWLGEIVAATPLSCWVELAGSSGDANAADGADAPTRVLGRAVTPAWADELREAWARAAVRQHDAAWARALLAERRGEENARAASGGAPSRLLSVLPATERASWTARFVAEHGLAEAFQLLVTCPAPWPEDLSGAVLGALAQAAGTGSYPWSHSGVLGVAERCLPFAAAARIDALAGEASSAWAEVLTRLADTLRTRAAMLAELAQD</sequence>
<dbReference type="AlphaFoldDB" id="A0A2X0KIU1"/>
<dbReference type="Pfam" id="PF18944">
    <property type="entry name" value="DUF5691"/>
    <property type="match status" value="1"/>
</dbReference>
<name>A0A2X0KIU1_9ACTN</name>
<proteinExistence type="predicted"/>
<reference evidence="1 2" key="1">
    <citation type="submission" date="2018-06" db="EMBL/GenBank/DDBJ databases">
        <title>Streptacidiphilus pinicola sp. nov., isolated from pine grove soil.</title>
        <authorList>
            <person name="Roh S.G."/>
            <person name="Park S."/>
            <person name="Kim M.-K."/>
            <person name="Yun B.-R."/>
            <person name="Park J."/>
            <person name="Kim M.J."/>
            <person name="Kim Y.S."/>
            <person name="Kim S.B."/>
        </authorList>
    </citation>
    <scope>NUCLEOTIDE SEQUENCE [LARGE SCALE GENOMIC DNA]</scope>
    <source>
        <strain evidence="1 2">MMS16-CNU450</strain>
    </source>
</reference>
<keyword evidence="2" id="KW-1185">Reference proteome</keyword>
<dbReference type="OrthoDB" id="262508at2"/>
<evidence type="ECO:0000313" key="2">
    <source>
        <dbReference type="Proteomes" id="UP000248889"/>
    </source>
</evidence>